<evidence type="ECO:0000313" key="6">
    <source>
        <dbReference type="EMBL" id="MFB9819148.1"/>
    </source>
</evidence>
<dbReference type="RefSeq" id="WP_234748105.1">
    <property type="nucleotide sequence ID" value="NZ_BAAAWN010000001.1"/>
</dbReference>
<evidence type="ECO:0000256" key="4">
    <source>
        <dbReference type="ARBA" id="ARBA00022679"/>
    </source>
</evidence>
<dbReference type="EMBL" id="JBHMBC010000007">
    <property type="protein sequence ID" value="MFB9819148.1"/>
    <property type="molecule type" value="Genomic_DNA"/>
</dbReference>
<sequence length="310" mass="34286">MIESPQRRTAAVIAAFNPDDELLTNAEAIATQVDELIVVDDCSTSPASGLIFDRLAGNGTKILRLDNNSGIAAALNRGLEELESTSRPDFVLTFDQDSLPVPDYVSHALATYDSATAEGQKVGFVSAETFSGHQVPVLGMSRGFSEAFDPMQSGFFIPMTTLADVGNFESGFFIDCVDSEFTARVRAAGYSILIGAGCEVGHRLGARLPAKVLGRPLRLRGNDLSFNYYSPFRMYYIMRNGTTLARRYWRRNPVWVIRRLLEDAKAQLLRFAFSPGRRYLAIAAWEGLIDSCRGRQGRISQDLLNRIQPR</sequence>
<accession>A0ABV5XWM0</accession>
<comment type="caution">
    <text evidence="6">The sequence shown here is derived from an EMBL/GenBank/DDBJ whole genome shotgun (WGS) entry which is preliminary data.</text>
</comment>
<dbReference type="InterPro" id="IPR001173">
    <property type="entry name" value="Glyco_trans_2-like"/>
</dbReference>
<dbReference type="Pfam" id="PF00535">
    <property type="entry name" value="Glycos_transf_2"/>
    <property type="match status" value="1"/>
</dbReference>
<dbReference type="InterPro" id="IPR029044">
    <property type="entry name" value="Nucleotide-diphossugar_trans"/>
</dbReference>
<evidence type="ECO:0000256" key="3">
    <source>
        <dbReference type="ARBA" id="ARBA00022676"/>
    </source>
</evidence>
<keyword evidence="3 6" id="KW-0328">Glycosyltransferase</keyword>
<keyword evidence="7" id="KW-1185">Reference proteome</keyword>
<reference evidence="6 7" key="1">
    <citation type="submission" date="2024-09" db="EMBL/GenBank/DDBJ databases">
        <authorList>
            <person name="Sun Q."/>
            <person name="Mori K."/>
        </authorList>
    </citation>
    <scope>NUCLEOTIDE SEQUENCE [LARGE SCALE GENOMIC DNA]</scope>
    <source>
        <strain evidence="6 7">JCM 1334</strain>
    </source>
</reference>
<dbReference type="PANTHER" id="PTHR43179">
    <property type="entry name" value="RHAMNOSYLTRANSFERASE WBBL"/>
    <property type="match status" value="1"/>
</dbReference>
<evidence type="ECO:0000313" key="7">
    <source>
        <dbReference type="Proteomes" id="UP001589702"/>
    </source>
</evidence>
<protein>
    <submittedName>
        <fullName evidence="6">Glycosyltransferase</fullName>
        <ecNumber evidence="6">2.4.-.-</ecNumber>
    </submittedName>
</protein>
<keyword evidence="4 6" id="KW-0808">Transferase</keyword>
<dbReference type="Proteomes" id="UP001589702">
    <property type="component" value="Unassembled WGS sequence"/>
</dbReference>
<evidence type="ECO:0000259" key="5">
    <source>
        <dbReference type="Pfam" id="PF00535"/>
    </source>
</evidence>
<dbReference type="EC" id="2.4.-.-" evidence="6"/>
<proteinExistence type="inferred from homology"/>
<comment type="pathway">
    <text evidence="1">Cell wall biogenesis; cell wall polysaccharide biosynthesis.</text>
</comment>
<dbReference type="GO" id="GO:0016757">
    <property type="term" value="F:glycosyltransferase activity"/>
    <property type="evidence" value="ECO:0007669"/>
    <property type="project" value="UniProtKB-KW"/>
</dbReference>
<dbReference type="PANTHER" id="PTHR43179:SF12">
    <property type="entry name" value="GALACTOFURANOSYLTRANSFERASE GLFT2"/>
    <property type="match status" value="1"/>
</dbReference>
<evidence type="ECO:0000256" key="2">
    <source>
        <dbReference type="ARBA" id="ARBA00006739"/>
    </source>
</evidence>
<organism evidence="6 7">
    <name type="scientific">Arthrobacter ramosus</name>
    <dbReference type="NCBI Taxonomy" id="1672"/>
    <lineage>
        <taxon>Bacteria</taxon>
        <taxon>Bacillati</taxon>
        <taxon>Actinomycetota</taxon>
        <taxon>Actinomycetes</taxon>
        <taxon>Micrococcales</taxon>
        <taxon>Micrococcaceae</taxon>
        <taxon>Arthrobacter</taxon>
    </lineage>
</organism>
<dbReference type="Gene3D" id="3.90.550.10">
    <property type="entry name" value="Spore Coat Polysaccharide Biosynthesis Protein SpsA, Chain A"/>
    <property type="match status" value="1"/>
</dbReference>
<evidence type="ECO:0000256" key="1">
    <source>
        <dbReference type="ARBA" id="ARBA00004776"/>
    </source>
</evidence>
<feature type="domain" description="Glycosyltransferase 2-like" evidence="5">
    <location>
        <begin position="12"/>
        <end position="120"/>
    </location>
</feature>
<dbReference type="SUPFAM" id="SSF53448">
    <property type="entry name" value="Nucleotide-diphospho-sugar transferases"/>
    <property type="match status" value="1"/>
</dbReference>
<comment type="similarity">
    <text evidence="2">Belongs to the glycosyltransferase 2 family.</text>
</comment>
<name>A0ABV5XWM0_ARTRM</name>
<gene>
    <name evidence="6" type="ORF">ACFFP1_06500</name>
</gene>